<dbReference type="PROSITE" id="PS00395">
    <property type="entry name" value="ALANINE_RACEMASE"/>
    <property type="match status" value="1"/>
</dbReference>
<evidence type="ECO:0000313" key="9">
    <source>
        <dbReference type="EMBL" id="RKD30070.1"/>
    </source>
</evidence>
<comment type="caution">
    <text evidence="9">The sequence shown here is derived from an EMBL/GenBank/DDBJ whole genome shotgun (WGS) entry which is preliminary data.</text>
</comment>
<dbReference type="CDD" id="cd00430">
    <property type="entry name" value="PLPDE_III_AR"/>
    <property type="match status" value="1"/>
</dbReference>
<keyword evidence="3 5" id="KW-0663">Pyridoxal phosphate</keyword>
<comment type="cofactor">
    <cofactor evidence="2 5 6">
        <name>pyridoxal 5'-phosphate</name>
        <dbReference type="ChEBI" id="CHEBI:597326"/>
    </cofactor>
</comment>
<gene>
    <name evidence="9" type="ORF">BET03_05030</name>
</gene>
<dbReference type="SMART" id="SM01005">
    <property type="entry name" value="Ala_racemase_C"/>
    <property type="match status" value="1"/>
</dbReference>
<evidence type="ECO:0000256" key="7">
    <source>
        <dbReference type="PIRSR" id="PIRSR600821-52"/>
    </source>
</evidence>
<dbReference type="InterPro" id="IPR020622">
    <property type="entry name" value="Ala_racemase_pyridoxalP-BS"/>
</dbReference>
<evidence type="ECO:0000256" key="3">
    <source>
        <dbReference type="ARBA" id="ARBA00022898"/>
    </source>
</evidence>
<proteinExistence type="inferred from homology"/>
<name>A0A419SXS8_9FIRM</name>
<dbReference type="EMBL" id="MCIB01000036">
    <property type="protein sequence ID" value="RKD30070.1"/>
    <property type="molecule type" value="Genomic_DNA"/>
</dbReference>
<feature type="active site" description="Proton acceptor; specific for L-alanine" evidence="5">
    <location>
        <position position="270"/>
    </location>
</feature>
<dbReference type="NCBIfam" id="TIGR00492">
    <property type="entry name" value="alr"/>
    <property type="match status" value="1"/>
</dbReference>
<protein>
    <recommendedName>
        <fullName evidence="5">Alanine racemase</fullName>
        <ecNumber evidence="5">5.1.1.1</ecNumber>
    </recommendedName>
</protein>
<dbReference type="InterPro" id="IPR011079">
    <property type="entry name" value="Ala_racemase_C"/>
</dbReference>
<keyword evidence="10" id="KW-1185">Reference proteome</keyword>
<dbReference type="Gene3D" id="3.20.20.10">
    <property type="entry name" value="Alanine racemase"/>
    <property type="match status" value="1"/>
</dbReference>
<evidence type="ECO:0000256" key="2">
    <source>
        <dbReference type="ARBA" id="ARBA00001933"/>
    </source>
</evidence>
<feature type="modified residue" description="N6-(pyridoxal phosphate)lysine" evidence="5 6">
    <location>
        <position position="41"/>
    </location>
</feature>
<comment type="similarity">
    <text evidence="5">Belongs to the alanine racemase family.</text>
</comment>
<evidence type="ECO:0000259" key="8">
    <source>
        <dbReference type="SMART" id="SM01005"/>
    </source>
</evidence>
<dbReference type="AlphaFoldDB" id="A0A419SXS8"/>
<feature type="domain" description="Alanine racemase C-terminal" evidence="8">
    <location>
        <begin position="249"/>
        <end position="377"/>
    </location>
</feature>
<organism evidence="9 10">
    <name type="scientific">Thermohalobacter berrensis</name>
    <dbReference type="NCBI Taxonomy" id="99594"/>
    <lineage>
        <taxon>Bacteria</taxon>
        <taxon>Bacillati</taxon>
        <taxon>Bacillota</taxon>
        <taxon>Tissierellia</taxon>
        <taxon>Tissierellales</taxon>
        <taxon>Thermohalobacteraceae</taxon>
        <taxon>Thermohalobacter</taxon>
    </lineage>
</organism>
<dbReference type="OrthoDB" id="9813814at2"/>
<dbReference type="FunFam" id="2.40.37.10:FF:000006">
    <property type="entry name" value="Alanine racemase"/>
    <property type="match status" value="1"/>
</dbReference>
<dbReference type="InterPro" id="IPR029066">
    <property type="entry name" value="PLP-binding_barrel"/>
</dbReference>
<comment type="catalytic activity">
    <reaction evidence="1 5">
        <text>L-alanine = D-alanine</text>
        <dbReference type="Rhea" id="RHEA:20249"/>
        <dbReference type="ChEBI" id="CHEBI:57416"/>
        <dbReference type="ChEBI" id="CHEBI:57972"/>
        <dbReference type="EC" id="5.1.1.1"/>
    </reaction>
</comment>
<dbReference type="GO" id="GO:0030632">
    <property type="term" value="P:D-alanine biosynthetic process"/>
    <property type="evidence" value="ECO:0007669"/>
    <property type="project" value="UniProtKB-UniRule"/>
</dbReference>
<dbReference type="FunFam" id="3.20.20.10:FF:000002">
    <property type="entry name" value="Alanine racemase"/>
    <property type="match status" value="1"/>
</dbReference>
<dbReference type="GO" id="GO:0005829">
    <property type="term" value="C:cytosol"/>
    <property type="evidence" value="ECO:0007669"/>
    <property type="project" value="TreeGrafter"/>
</dbReference>
<feature type="active site" description="Proton acceptor; specific for D-alanine" evidence="5">
    <location>
        <position position="41"/>
    </location>
</feature>
<reference evidence="9 10" key="1">
    <citation type="submission" date="2016-08" db="EMBL/GenBank/DDBJ databases">
        <title>Novel Firmicutes and Novel Genomes.</title>
        <authorList>
            <person name="Poppleton D.I."/>
            <person name="Gribaldo S."/>
        </authorList>
    </citation>
    <scope>NUCLEOTIDE SEQUENCE [LARGE SCALE GENOMIC DNA]</scope>
    <source>
        <strain evidence="9 10">CTT3</strain>
    </source>
</reference>
<dbReference type="GO" id="GO:0009252">
    <property type="term" value="P:peptidoglycan biosynthetic process"/>
    <property type="evidence" value="ECO:0007669"/>
    <property type="project" value="TreeGrafter"/>
</dbReference>
<dbReference type="PANTHER" id="PTHR30511">
    <property type="entry name" value="ALANINE RACEMASE"/>
    <property type="match status" value="1"/>
</dbReference>
<comment type="function">
    <text evidence="5">Catalyzes the interconversion of L-alanine and D-alanine. May also act on other amino acids.</text>
</comment>
<dbReference type="PRINTS" id="PR00992">
    <property type="entry name" value="ALARACEMASE"/>
</dbReference>
<dbReference type="RefSeq" id="WP_120170352.1">
    <property type="nucleotide sequence ID" value="NZ_MCIB01000036.1"/>
</dbReference>
<feature type="binding site" evidence="5 7">
    <location>
        <position position="318"/>
    </location>
    <ligand>
        <name>substrate</name>
    </ligand>
</feature>
<dbReference type="InterPro" id="IPR009006">
    <property type="entry name" value="Ala_racemase/Decarboxylase_C"/>
</dbReference>
<comment type="pathway">
    <text evidence="5">Amino-acid biosynthesis; D-alanine biosynthesis; D-alanine from L-alanine: step 1/1.</text>
</comment>
<evidence type="ECO:0000256" key="4">
    <source>
        <dbReference type="ARBA" id="ARBA00023235"/>
    </source>
</evidence>
<dbReference type="Gene3D" id="2.40.37.10">
    <property type="entry name" value="Lyase, Ornithine Decarboxylase, Chain A, domain 1"/>
    <property type="match status" value="1"/>
</dbReference>
<evidence type="ECO:0000256" key="6">
    <source>
        <dbReference type="PIRSR" id="PIRSR600821-50"/>
    </source>
</evidence>
<keyword evidence="4 5" id="KW-0413">Isomerase</keyword>
<dbReference type="Pfam" id="PF01168">
    <property type="entry name" value="Ala_racemase_N"/>
    <property type="match status" value="1"/>
</dbReference>
<dbReference type="SUPFAM" id="SSF50621">
    <property type="entry name" value="Alanine racemase C-terminal domain-like"/>
    <property type="match status" value="1"/>
</dbReference>
<evidence type="ECO:0000313" key="10">
    <source>
        <dbReference type="Proteomes" id="UP000284177"/>
    </source>
</evidence>
<dbReference type="GO" id="GO:0008784">
    <property type="term" value="F:alanine racemase activity"/>
    <property type="evidence" value="ECO:0007669"/>
    <property type="project" value="UniProtKB-UniRule"/>
</dbReference>
<evidence type="ECO:0000256" key="5">
    <source>
        <dbReference type="HAMAP-Rule" id="MF_01201"/>
    </source>
</evidence>
<dbReference type="InterPro" id="IPR001608">
    <property type="entry name" value="Ala_racemase_N"/>
</dbReference>
<feature type="binding site" evidence="5 7">
    <location>
        <position position="139"/>
    </location>
    <ligand>
        <name>substrate</name>
    </ligand>
</feature>
<evidence type="ECO:0000256" key="1">
    <source>
        <dbReference type="ARBA" id="ARBA00000316"/>
    </source>
</evidence>
<dbReference type="HAMAP" id="MF_01201">
    <property type="entry name" value="Ala_racemase"/>
    <property type="match status" value="1"/>
</dbReference>
<dbReference type="SUPFAM" id="SSF51419">
    <property type="entry name" value="PLP-binding barrel"/>
    <property type="match status" value="1"/>
</dbReference>
<sequence length="391" mass="43482">MDTLEKVRPVWAEINLDNLIHNLNEVKRIVKEGTLITAVVKADAYGHGSIMAAKTFLENGADRLAVATLSEAIELRNNGINAPILILGYTPTSQAEEVVSNNIIQTVYTFEHAKKISKAAKKLDKTGKIHIKIDTGMSRIGFKPNESTINDIIKITELDNIEIEGIFSHFAVADEKDKTFTEKQFQKFNWLVESLEDKGIVIPIKHISNSAATIDLPDYNLNMVRPGIMLYGLYPSDEVNKEKVKLKPAMTLKTHISHVKQVSEGTGVSYGLTFTTDKKSTIGTLPIGYADGFTRLLSNKTEVAIKGKRAPIIGRICMDQSMVDLTDIERVKPGDEVIIMGDGKDNSPHIDEIAKILGTINYEVVCMVSRRVPRVYIKNDKIVCIKDYLLE</sequence>
<accession>A0A419SXS8</accession>
<dbReference type="EC" id="5.1.1.1" evidence="5"/>
<dbReference type="Pfam" id="PF00842">
    <property type="entry name" value="Ala_racemase_C"/>
    <property type="match status" value="1"/>
</dbReference>
<dbReference type="Proteomes" id="UP000284177">
    <property type="component" value="Unassembled WGS sequence"/>
</dbReference>
<dbReference type="PANTHER" id="PTHR30511:SF0">
    <property type="entry name" value="ALANINE RACEMASE, CATABOLIC-RELATED"/>
    <property type="match status" value="1"/>
</dbReference>
<dbReference type="UniPathway" id="UPA00042">
    <property type="reaction ID" value="UER00497"/>
</dbReference>
<dbReference type="GO" id="GO:0030170">
    <property type="term" value="F:pyridoxal phosphate binding"/>
    <property type="evidence" value="ECO:0007669"/>
    <property type="project" value="UniProtKB-UniRule"/>
</dbReference>
<dbReference type="InterPro" id="IPR000821">
    <property type="entry name" value="Ala_racemase"/>
</dbReference>